<sequence length="53" mass="6037">MIIRQQIQKTLANNARFALKTVVVFIDNPEVARSAFVWSESRGKSGSREYVSH</sequence>
<name>M1WK62_PSEP2</name>
<evidence type="ECO:0000313" key="1">
    <source>
        <dbReference type="EMBL" id="CCH49046.1"/>
    </source>
</evidence>
<reference evidence="2" key="2">
    <citation type="journal article" date="2013" name="Stand. Genomic Sci.">
        <title>Complete genome sequence of Desulfocapsa sulfexigens, a marine deltaproteobacterium specialized in disproportionating inorganic sulfur compounds.</title>
        <authorList>
            <person name="Finster K.W."/>
            <person name="Kjeldsen K.U."/>
            <person name="Kube M."/>
            <person name="Reinhardt R."/>
            <person name="Mussmann M."/>
            <person name="Amann R."/>
            <person name="Schreiber L."/>
        </authorList>
    </citation>
    <scope>NUCLEOTIDE SEQUENCE [LARGE SCALE GENOMIC DNA]</scope>
    <source>
        <strain evidence="2">DSM 10523 / SB164P1</strain>
    </source>
</reference>
<dbReference type="STRING" id="1322246.BN4_11811"/>
<organism evidence="1 2">
    <name type="scientific">Pseudodesulfovibrio piezophilus (strain DSM 21447 / JCM 15486 / C1TLV30)</name>
    <name type="common">Desulfovibrio piezophilus</name>
    <dbReference type="NCBI Taxonomy" id="1322246"/>
    <lineage>
        <taxon>Bacteria</taxon>
        <taxon>Pseudomonadati</taxon>
        <taxon>Thermodesulfobacteriota</taxon>
        <taxon>Desulfovibrionia</taxon>
        <taxon>Desulfovibrionales</taxon>
        <taxon>Desulfovibrionaceae</taxon>
    </lineage>
</organism>
<gene>
    <name evidence="1" type="ordered locus">BN4_11811</name>
</gene>
<protein>
    <submittedName>
        <fullName evidence="1">Uncharacterized protein</fullName>
    </submittedName>
</protein>
<reference evidence="1 2" key="1">
    <citation type="journal article" date="2013" name="PLoS ONE">
        <title>The first genomic and proteomic characterization of a deep-sea sulfate reducer: insights into the piezophilic lifestyle of Desulfovibrio piezophilus.</title>
        <authorList>
            <person name="Pradel N."/>
            <person name="Ji B."/>
            <person name="Gimenez G."/>
            <person name="Talla E."/>
            <person name="Lenoble P."/>
            <person name="Garel M."/>
            <person name="Tamburini C."/>
            <person name="Fourquet P."/>
            <person name="Lebrun R."/>
            <person name="Bertin P."/>
            <person name="Denis Y."/>
            <person name="Pophillat M."/>
            <person name="Barbe V."/>
            <person name="Ollivier B."/>
            <person name="Dolla A."/>
        </authorList>
    </citation>
    <scope>NUCLEOTIDE SEQUENCE [LARGE SCALE GENOMIC DNA]</scope>
    <source>
        <strain evidence="2">DSM 10523 / SB164P1</strain>
    </source>
</reference>
<proteinExistence type="predicted"/>
<keyword evidence="2" id="KW-1185">Reference proteome</keyword>
<dbReference type="HOGENOM" id="CLU_3060910_0_0_7"/>
<dbReference type="AlphaFoldDB" id="M1WK62"/>
<dbReference type="KEGG" id="dpi:BN4_11811"/>
<dbReference type="Proteomes" id="UP000011724">
    <property type="component" value="Chromosome"/>
</dbReference>
<accession>M1WK62</accession>
<dbReference type="EMBL" id="FO203427">
    <property type="protein sequence ID" value="CCH49046.1"/>
    <property type="molecule type" value="Genomic_DNA"/>
</dbReference>
<evidence type="ECO:0000313" key="2">
    <source>
        <dbReference type="Proteomes" id="UP000011724"/>
    </source>
</evidence>